<gene>
    <name evidence="3" type="ORF">BIU88_05690</name>
</gene>
<evidence type="ECO:0000256" key="2">
    <source>
        <dbReference type="ARBA" id="ARBA00022737"/>
    </source>
</evidence>
<protein>
    <recommendedName>
        <fullName evidence="5">Leucine-rich repeat domain-containing protein</fullName>
    </recommendedName>
</protein>
<dbReference type="EMBL" id="CP017305">
    <property type="protein sequence ID" value="AOS83684.1"/>
    <property type="molecule type" value="Genomic_DNA"/>
</dbReference>
<dbReference type="SUPFAM" id="SSF52058">
    <property type="entry name" value="L domain-like"/>
    <property type="match status" value="1"/>
</dbReference>
<dbReference type="InterPro" id="IPR032675">
    <property type="entry name" value="LRR_dom_sf"/>
</dbReference>
<dbReference type="STRING" id="274537.BIU88_05690"/>
<evidence type="ECO:0008006" key="5">
    <source>
        <dbReference type="Google" id="ProtNLM"/>
    </source>
</evidence>
<dbReference type="InterPro" id="IPR050836">
    <property type="entry name" value="SDS22/Internalin_LRR"/>
</dbReference>
<keyword evidence="4" id="KW-1185">Reference proteome</keyword>
<dbReference type="OrthoDB" id="838089at2"/>
<dbReference type="Proteomes" id="UP000095185">
    <property type="component" value="Chromosome"/>
</dbReference>
<dbReference type="PANTHER" id="PTHR46652:SF3">
    <property type="entry name" value="LEUCINE-RICH REPEAT-CONTAINING PROTEIN 9"/>
    <property type="match status" value="1"/>
</dbReference>
<evidence type="ECO:0000313" key="4">
    <source>
        <dbReference type="Proteomes" id="UP000095185"/>
    </source>
</evidence>
<dbReference type="Gene3D" id="3.80.10.10">
    <property type="entry name" value="Ribonuclease Inhibitor"/>
    <property type="match status" value="1"/>
</dbReference>
<dbReference type="PANTHER" id="PTHR46652">
    <property type="entry name" value="LEUCINE-RICH REPEAT AND IQ DOMAIN-CONTAINING PROTEIN 1-RELATED"/>
    <property type="match status" value="1"/>
</dbReference>
<organism evidence="3 4">
    <name type="scientific">Chlorobaculum limnaeum</name>
    <dbReference type="NCBI Taxonomy" id="274537"/>
    <lineage>
        <taxon>Bacteria</taxon>
        <taxon>Pseudomonadati</taxon>
        <taxon>Chlorobiota</taxon>
        <taxon>Chlorobiia</taxon>
        <taxon>Chlorobiales</taxon>
        <taxon>Chlorobiaceae</taxon>
        <taxon>Chlorobaculum</taxon>
    </lineage>
</organism>
<reference evidence="3" key="1">
    <citation type="submission" date="2016-09" db="EMBL/GenBank/DDBJ databases">
        <title>Genome sequence of Chlorobaculum limnaeum.</title>
        <authorList>
            <person name="Liu Z."/>
            <person name="Tank M."/>
            <person name="Bryant D.A."/>
        </authorList>
    </citation>
    <scope>NUCLEOTIDE SEQUENCE [LARGE SCALE GENOMIC DNA]</scope>
    <source>
        <strain evidence="3">DSM 1677</strain>
    </source>
</reference>
<sequence>MTEQASTILFAGQRFPPGAKVIDLVNAPVVTLDPLGELPELRVLRIRQTNPHESPGGALLDLSVLRKCPHLAVVEIPEQNVRSLAGVENHQELHTLDLSFTRVADLTPLVGLPGLAILRLRHTRVADLAPLASISTLQELDIAHTPVADISVLRHHPSLVALDLRATRVTDLSALAEMPALRRVVVQRLDVDEAAIGQLRKARPGVEMVV</sequence>
<name>A0A1D8D5D1_CHLLM</name>
<accession>A0A1D8D5D1</accession>
<keyword evidence="2" id="KW-0677">Repeat</keyword>
<dbReference type="RefSeq" id="WP_069809483.1">
    <property type="nucleotide sequence ID" value="NZ_CP017305.1"/>
</dbReference>
<evidence type="ECO:0000256" key="1">
    <source>
        <dbReference type="ARBA" id="ARBA00022614"/>
    </source>
</evidence>
<dbReference type="KEGG" id="clz:BIU88_05690"/>
<dbReference type="AlphaFoldDB" id="A0A1D8D5D1"/>
<evidence type="ECO:0000313" key="3">
    <source>
        <dbReference type="EMBL" id="AOS83684.1"/>
    </source>
</evidence>
<proteinExistence type="predicted"/>
<keyword evidence="1" id="KW-0433">Leucine-rich repeat</keyword>